<dbReference type="GO" id="GO:0016020">
    <property type="term" value="C:membrane"/>
    <property type="evidence" value="ECO:0007669"/>
    <property type="project" value="UniProtKB-SubCell"/>
</dbReference>
<dbReference type="GO" id="GO:0016757">
    <property type="term" value="F:glycosyltransferase activity"/>
    <property type="evidence" value="ECO:0007669"/>
    <property type="project" value="UniProtKB-KW"/>
</dbReference>
<dbReference type="AlphaFoldDB" id="A0A9N8DEA0"/>
<dbReference type="PANTHER" id="PTHR20961:SF38">
    <property type="entry name" value="PROTEIN O-LINKED-MANNOSE BETA-1,4-N-ACETYLGLUCOSAMINYLTRANSFERASE 2"/>
    <property type="match status" value="1"/>
</dbReference>
<reference evidence="11" key="1">
    <citation type="submission" date="2020-06" db="EMBL/GenBank/DDBJ databases">
        <authorList>
            <consortium name="Plant Systems Biology data submission"/>
        </authorList>
    </citation>
    <scope>NUCLEOTIDE SEQUENCE</scope>
    <source>
        <strain evidence="11">D6</strain>
    </source>
</reference>
<evidence type="ECO:0000256" key="1">
    <source>
        <dbReference type="ARBA" id="ARBA00004167"/>
    </source>
</evidence>
<feature type="compositionally biased region" description="Polar residues" evidence="8">
    <location>
        <begin position="79"/>
        <end position="91"/>
    </location>
</feature>
<accession>A0A9N8DEA0</accession>
<keyword evidence="2" id="KW-0328">Glycosyltransferase</keyword>
<keyword evidence="9" id="KW-0732">Signal</keyword>
<name>A0A9N8DEA0_9STRA</name>
<keyword evidence="12" id="KW-1185">Reference proteome</keyword>
<evidence type="ECO:0000256" key="8">
    <source>
        <dbReference type="SAM" id="MobiDB-lite"/>
    </source>
</evidence>
<dbReference type="EMBL" id="CAICTM010000048">
    <property type="protein sequence ID" value="CAB9498920.1"/>
    <property type="molecule type" value="Genomic_DNA"/>
</dbReference>
<dbReference type="OrthoDB" id="1892506at2759"/>
<feature type="chain" id="PRO_5040113677" description="Glycosyltransferase 61 catalytic domain-containing protein" evidence="9">
    <location>
        <begin position="33"/>
        <end position="503"/>
    </location>
</feature>
<keyword evidence="6" id="KW-0472">Membrane</keyword>
<evidence type="ECO:0000259" key="10">
    <source>
        <dbReference type="Pfam" id="PF04577"/>
    </source>
</evidence>
<evidence type="ECO:0000256" key="2">
    <source>
        <dbReference type="ARBA" id="ARBA00022676"/>
    </source>
</evidence>
<sequence>MTEPVALATPRRKATTWIGLVTLMIMVQITFTRNQCQTTDFVVDDKRPQINNASTNSTIHNNTTTLTTLTTDRTPPEPTASSQKPQQPFTGSKITPLSLGVDLFEHVCLTKADSKDMVLLSYTEEAVDLHSTLNYHKKQVDALHGTQGRPLKQWYTDTQKWPLIQGDTLLAQPLFSNPGHCISDYMMPLIRDRYERHTLPKTSSPEYPHWLQVHWRHIKPYEPHHYCNQLLQAADFVQEQGYLPSSEPACFERLFIPATEQLRYPFNQEMIPIAKEEMELGGHKLLIIGGANLTVTPYPSEALYEFRQTLWHNLGLKSEPWTEQEIQKGGGPHIFFYNRFGSKHRHWNSSFEVAEILEHGYHVKVDIVGAEWNDFNFTQQAAQYNAYSHIVTVHGAHLANLIFSRPRTQVVEIVPIVKTRLRANESLTRRQDASNPRDWYGPLGWFSAFSRQVGIEHFSLHAEDHIHNIARSNKGMDINATRAAAFIASRFGLQLRRETVANV</sequence>
<evidence type="ECO:0000256" key="9">
    <source>
        <dbReference type="SAM" id="SignalP"/>
    </source>
</evidence>
<organism evidence="11 12">
    <name type="scientific">Seminavis robusta</name>
    <dbReference type="NCBI Taxonomy" id="568900"/>
    <lineage>
        <taxon>Eukaryota</taxon>
        <taxon>Sar</taxon>
        <taxon>Stramenopiles</taxon>
        <taxon>Ochrophyta</taxon>
        <taxon>Bacillariophyta</taxon>
        <taxon>Bacillariophyceae</taxon>
        <taxon>Bacillariophycidae</taxon>
        <taxon>Naviculales</taxon>
        <taxon>Naviculaceae</taxon>
        <taxon>Seminavis</taxon>
    </lineage>
</organism>
<evidence type="ECO:0000256" key="6">
    <source>
        <dbReference type="ARBA" id="ARBA00023136"/>
    </source>
</evidence>
<proteinExistence type="predicted"/>
<dbReference type="InterPro" id="IPR007657">
    <property type="entry name" value="Glycosyltransferase_61"/>
</dbReference>
<keyword evidence="7" id="KW-0325">Glycoprotein</keyword>
<evidence type="ECO:0000313" key="12">
    <source>
        <dbReference type="Proteomes" id="UP001153069"/>
    </source>
</evidence>
<dbReference type="Pfam" id="PF04577">
    <property type="entry name" value="Glyco_transf_61"/>
    <property type="match status" value="1"/>
</dbReference>
<feature type="signal peptide" evidence="9">
    <location>
        <begin position="1"/>
        <end position="32"/>
    </location>
</feature>
<keyword evidence="5" id="KW-1133">Transmembrane helix</keyword>
<comment type="caution">
    <text evidence="11">The sequence shown here is derived from an EMBL/GenBank/DDBJ whole genome shotgun (WGS) entry which is preliminary data.</text>
</comment>
<evidence type="ECO:0000256" key="3">
    <source>
        <dbReference type="ARBA" id="ARBA00022679"/>
    </source>
</evidence>
<gene>
    <name evidence="11" type="ORF">SEMRO_48_G028400.1</name>
</gene>
<protein>
    <recommendedName>
        <fullName evidence="10">Glycosyltransferase 61 catalytic domain-containing protein</fullName>
    </recommendedName>
</protein>
<evidence type="ECO:0000256" key="5">
    <source>
        <dbReference type="ARBA" id="ARBA00022989"/>
    </source>
</evidence>
<evidence type="ECO:0000256" key="7">
    <source>
        <dbReference type="ARBA" id="ARBA00023180"/>
    </source>
</evidence>
<keyword evidence="3" id="KW-0808">Transferase</keyword>
<feature type="compositionally biased region" description="Low complexity" evidence="8">
    <location>
        <begin position="52"/>
        <end position="71"/>
    </location>
</feature>
<feature type="domain" description="Glycosyltransferase 61 catalytic" evidence="10">
    <location>
        <begin position="179"/>
        <end position="411"/>
    </location>
</feature>
<comment type="subcellular location">
    <subcellularLocation>
        <location evidence="1">Membrane</location>
        <topology evidence="1">Single-pass membrane protein</topology>
    </subcellularLocation>
</comment>
<dbReference type="InterPro" id="IPR049625">
    <property type="entry name" value="Glyco_transf_61_cat"/>
</dbReference>
<evidence type="ECO:0000313" key="11">
    <source>
        <dbReference type="EMBL" id="CAB9498920.1"/>
    </source>
</evidence>
<keyword evidence="4" id="KW-0812">Transmembrane</keyword>
<dbReference type="PANTHER" id="PTHR20961">
    <property type="entry name" value="GLYCOSYLTRANSFERASE"/>
    <property type="match status" value="1"/>
</dbReference>
<evidence type="ECO:0000256" key="4">
    <source>
        <dbReference type="ARBA" id="ARBA00022692"/>
    </source>
</evidence>
<dbReference type="Proteomes" id="UP001153069">
    <property type="component" value="Unassembled WGS sequence"/>
</dbReference>
<feature type="region of interest" description="Disordered" evidence="8">
    <location>
        <begin position="52"/>
        <end position="91"/>
    </location>
</feature>